<dbReference type="PANTHER" id="PTHR17985">
    <property type="entry name" value="SER/THR-RICH PROTEIN T10 IN DGCR REGION"/>
    <property type="match status" value="1"/>
</dbReference>
<dbReference type="Pfam" id="PF05742">
    <property type="entry name" value="TANGO2"/>
    <property type="match status" value="1"/>
</dbReference>
<evidence type="ECO:0000313" key="1">
    <source>
        <dbReference type="EMBL" id="MFC7357708.1"/>
    </source>
</evidence>
<evidence type="ECO:0000313" key="2">
    <source>
        <dbReference type="Proteomes" id="UP001596415"/>
    </source>
</evidence>
<keyword evidence="2" id="KW-1185">Reference proteome</keyword>
<dbReference type="RefSeq" id="WP_380217555.1">
    <property type="nucleotide sequence ID" value="NZ_JBHTBN010000003.1"/>
</dbReference>
<gene>
    <name evidence="1" type="ORF">ACFQO1_08420</name>
</gene>
<proteinExistence type="predicted"/>
<organism evidence="1 2">
    <name type="scientific">Jejudonia soesokkakensis</name>
    <dbReference type="NCBI Taxonomy" id="1323432"/>
    <lineage>
        <taxon>Bacteria</taxon>
        <taxon>Pseudomonadati</taxon>
        <taxon>Bacteroidota</taxon>
        <taxon>Flavobacteriia</taxon>
        <taxon>Flavobacteriales</taxon>
        <taxon>Flavobacteriaceae</taxon>
        <taxon>Jejudonia</taxon>
    </lineage>
</organism>
<accession>A0ABW2MSN8</accession>
<comment type="caution">
    <text evidence="1">The sequence shown here is derived from an EMBL/GenBank/DDBJ whole genome shotgun (WGS) entry which is preliminary data.</text>
</comment>
<protein>
    <submittedName>
        <fullName evidence="1">NRDE family protein</fullName>
    </submittedName>
</protein>
<dbReference type="Proteomes" id="UP001596415">
    <property type="component" value="Unassembled WGS sequence"/>
</dbReference>
<reference evidence="2" key="1">
    <citation type="journal article" date="2019" name="Int. J. Syst. Evol. Microbiol.">
        <title>The Global Catalogue of Microorganisms (GCM) 10K type strain sequencing project: providing services to taxonomists for standard genome sequencing and annotation.</title>
        <authorList>
            <consortium name="The Broad Institute Genomics Platform"/>
            <consortium name="The Broad Institute Genome Sequencing Center for Infectious Disease"/>
            <person name="Wu L."/>
            <person name="Ma J."/>
        </authorList>
    </citation>
    <scope>NUCLEOTIDE SEQUENCE [LARGE SCALE GENOMIC DNA]</scope>
    <source>
        <strain evidence="2">CGMCC 1.16306</strain>
    </source>
</reference>
<name>A0ABW2MSN8_9FLAO</name>
<dbReference type="PANTHER" id="PTHR17985:SF8">
    <property type="entry name" value="TRANSPORT AND GOLGI ORGANIZATION PROTEIN 2 HOMOLOG"/>
    <property type="match status" value="1"/>
</dbReference>
<sequence>MCTVTFIPKSSNEFILTSNRDEAPGRVTKSPGVYEISGTKLLFPKDKVAGGTWIGLSEKKRLICLLNGGFTAHERAASYRLSRGVIVTDLLTSENAVKAIDAYDFDGIEPFTIILVDWSQKLQLYELVWDGKTSHFSEKPLTPHIWSSSLLYSEATKKKRTSWFSDFLLKHPNVSETELLHFHKTAGDGNLQTDLVMDRSFVKTKSITQVVHTSKTSMRYEDLQQQLTSKISL</sequence>
<dbReference type="InterPro" id="IPR008551">
    <property type="entry name" value="TANGO2"/>
</dbReference>
<dbReference type="EMBL" id="JBHTBN010000003">
    <property type="protein sequence ID" value="MFC7357708.1"/>
    <property type="molecule type" value="Genomic_DNA"/>
</dbReference>